<dbReference type="Proteomes" id="UP001180453">
    <property type="component" value="Unassembled WGS sequence"/>
</dbReference>
<dbReference type="RefSeq" id="WP_310270091.1">
    <property type="nucleotide sequence ID" value="NZ_JAVDXU010000004.1"/>
</dbReference>
<dbReference type="EMBL" id="JAVDXU010000004">
    <property type="protein sequence ID" value="MDR7271933.1"/>
    <property type="molecule type" value="Genomic_DNA"/>
</dbReference>
<organism evidence="1 2">
    <name type="scientific">Roseateles saccharophilus</name>
    <name type="common">Pseudomonas saccharophila</name>
    <dbReference type="NCBI Taxonomy" id="304"/>
    <lineage>
        <taxon>Bacteria</taxon>
        <taxon>Pseudomonadati</taxon>
        <taxon>Pseudomonadota</taxon>
        <taxon>Betaproteobacteria</taxon>
        <taxon>Burkholderiales</taxon>
        <taxon>Sphaerotilaceae</taxon>
        <taxon>Roseateles</taxon>
    </lineage>
</organism>
<keyword evidence="2" id="KW-1185">Reference proteome</keyword>
<evidence type="ECO:0000313" key="2">
    <source>
        <dbReference type="Proteomes" id="UP001180453"/>
    </source>
</evidence>
<protein>
    <recommendedName>
        <fullName evidence="3">Tail sheath protein C-terminal domain-containing protein</fullName>
    </recommendedName>
</protein>
<accession>A0ABU1YT80</accession>
<proteinExistence type="predicted"/>
<dbReference type="PANTHER" id="PTHR35861">
    <property type="match status" value="1"/>
</dbReference>
<sequence length="497" mass="53684">MFGLSFESTRPVERPHPARADIALFVGWTTRRAGVALPRSMTDWLNAHGFKDAAQRETLLGMPVPIDTWEAFDTLFDWHARAVRGRSEPADDWLGLAVRDFFANGGRKAYVLCLGLPWPLGSTPAVTLFDDLDAAMQQAWTLDDVSLVLAPDLPELHANLNQPPIPGDPGVAAVVPEVFVECGTPAFATPPTNGVRQLAAPRLSDAAFELWNSNVLRLRNTLARQRRDLMLLVAAPLAARDSKAARQLSDAITLQTSMVECATPWLLPLREVRTPEGLIPPDGALAGLIAASVLANGPVRPAAGQAPMGVLAVVPQPRDEELRSPPRGQFAGYLVDLNSRRSGWPLAETFALFGPTADGIRLLSDPSLSAVREWRSAGVVRLLGQLLRTARMVGATLVFEASGEALWARVRSRFEDMLASYWQAGALRGATAAEAFTVRCDRTVMTQSDLDAGRVIVLVQFAPQAAIAHIRIELALAEDGSVNWQDAEPIADTAEAA</sequence>
<evidence type="ECO:0000313" key="1">
    <source>
        <dbReference type="EMBL" id="MDR7271933.1"/>
    </source>
</evidence>
<dbReference type="InterPro" id="IPR052042">
    <property type="entry name" value="Tail_sheath_structural"/>
</dbReference>
<dbReference type="PANTHER" id="PTHR35861:SF1">
    <property type="entry name" value="PHAGE TAIL SHEATH PROTEIN"/>
    <property type="match status" value="1"/>
</dbReference>
<gene>
    <name evidence="1" type="ORF">J2X20_004607</name>
</gene>
<evidence type="ECO:0008006" key="3">
    <source>
        <dbReference type="Google" id="ProtNLM"/>
    </source>
</evidence>
<name>A0ABU1YT80_ROSSA</name>
<reference evidence="1 2" key="1">
    <citation type="submission" date="2023-07" db="EMBL/GenBank/DDBJ databases">
        <title>Sorghum-associated microbial communities from plants grown in Nebraska, USA.</title>
        <authorList>
            <person name="Schachtman D."/>
        </authorList>
    </citation>
    <scope>NUCLEOTIDE SEQUENCE [LARGE SCALE GENOMIC DNA]</scope>
    <source>
        <strain evidence="1 2">BE314</strain>
    </source>
</reference>
<comment type="caution">
    <text evidence="1">The sequence shown here is derived from an EMBL/GenBank/DDBJ whole genome shotgun (WGS) entry which is preliminary data.</text>
</comment>